<evidence type="ECO:0000313" key="2">
    <source>
        <dbReference type="Proteomes" id="UP000735302"/>
    </source>
</evidence>
<dbReference type="Proteomes" id="UP000735302">
    <property type="component" value="Unassembled WGS sequence"/>
</dbReference>
<keyword evidence="2" id="KW-1185">Reference proteome</keyword>
<evidence type="ECO:0008006" key="3">
    <source>
        <dbReference type="Google" id="ProtNLM"/>
    </source>
</evidence>
<comment type="caution">
    <text evidence="1">The sequence shown here is derived from an EMBL/GenBank/DDBJ whole genome shotgun (WGS) entry which is preliminary data.</text>
</comment>
<name>A0AAV3Z7E1_9GAST</name>
<dbReference type="AlphaFoldDB" id="A0AAV3Z7E1"/>
<organism evidence="1 2">
    <name type="scientific">Plakobranchus ocellatus</name>
    <dbReference type="NCBI Taxonomy" id="259542"/>
    <lineage>
        <taxon>Eukaryota</taxon>
        <taxon>Metazoa</taxon>
        <taxon>Spiralia</taxon>
        <taxon>Lophotrochozoa</taxon>
        <taxon>Mollusca</taxon>
        <taxon>Gastropoda</taxon>
        <taxon>Heterobranchia</taxon>
        <taxon>Euthyneura</taxon>
        <taxon>Panpulmonata</taxon>
        <taxon>Sacoglossa</taxon>
        <taxon>Placobranchoidea</taxon>
        <taxon>Plakobranchidae</taxon>
        <taxon>Plakobranchus</taxon>
    </lineage>
</organism>
<protein>
    <recommendedName>
        <fullName evidence="3">Lipocalin/cytosolic fatty-acid binding domain-containing protein</fullName>
    </recommendedName>
</protein>
<reference evidence="1 2" key="1">
    <citation type="journal article" date="2021" name="Elife">
        <title>Chloroplast acquisition without the gene transfer in kleptoplastic sea slugs, Plakobranchus ocellatus.</title>
        <authorList>
            <person name="Maeda T."/>
            <person name="Takahashi S."/>
            <person name="Yoshida T."/>
            <person name="Shimamura S."/>
            <person name="Takaki Y."/>
            <person name="Nagai Y."/>
            <person name="Toyoda A."/>
            <person name="Suzuki Y."/>
            <person name="Arimoto A."/>
            <person name="Ishii H."/>
            <person name="Satoh N."/>
            <person name="Nishiyama T."/>
            <person name="Hasebe M."/>
            <person name="Maruyama T."/>
            <person name="Minagawa J."/>
            <person name="Obokata J."/>
            <person name="Shigenobu S."/>
        </authorList>
    </citation>
    <scope>NUCLEOTIDE SEQUENCE [LARGE SCALE GENOMIC DNA]</scope>
</reference>
<dbReference type="EMBL" id="BLXT01002055">
    <property type="protein sequence ID" value="GFN90474.1"/>
    <property type="molecule type" value="Genomic_DNA"/>
</dbReference>
<evidence type="ECO:0000313" key="1">
    <source>
        <dbReference type="EMBL" id="GFN90474.1"/>
    </source>
</evidence>
<proteinExistence type="predicted"/>
<gene>
    <name evidence="1" type="ORF">PoB_001698000</name>
</gene>
<accession>A0AAV3Z7E1</accession>
<sequence length="212" mass="24197">MRRNLFGTWYIVKISNAEEKRDLINQDEDGGGGVRNTQKFYTRISCGLNNTICFSDPNFCNLFASVHCSTHRRSKKGFLTRHGQGKTFKPILRGSLFDYAGPLCSNRYFKPYLQGCTGSDEQCHHINSTFEFYCVTYLCHGHRKPSVVTIEKCMDTEGICHDAGATFSRTIEGIRYESCTCDITETQGFFERKYSCTNTYTTVFHKGKKTIS</sequence>